<evidence type="ECO:0000256" key="3">
    <source>
        <dbReference type="ARBA" id="ARBA00022966"/>
    </source>
</evidence>
<feature type="chain" id="PRO_5019763698" evidence="5">
    <location>
        <begin position="22"/>
        <end position="2822"/>
    </location>
</feature>
<organism evidence="8 9">
    <name type="scientific">Labeo rohita</name>
    <name type="common">Indian major carp</name>
    <name type="synonym">Cyprinus rohita</name>
    <dbReference type="NCBI Taxonomy" id="84645"/>
    <lineage>
        <taxon>Eukaryota</taxon>
        <taxon>Metazoa</taxon>
        <taxon>Chordata</taxon>
        <taxon>Craniata</taxon>
        <taxon>Vertebrata</taxon>
        <taxon>Euteleostomi</taxon>
        <taxon>Actinopterygii</taxon>
        <taxon>Neopterygii</taxon>
        <taxon>Teleostei</taxon>
        <taxon>Ostariophysi</taxon>
        <taxon>Cypriniformes</taxon>
        <taxon>Cyprinidae</taxon>
        <taxon>Labeoninae</taxon>
        <taxon>Labeonini</taxon>
        <taxon>Labeo</taxon>
    </lineage>
</organism>
<dbReference type="Gene3D" id="2.20.210.20">
    <property type="match status" value="1"/>
</dbReference>
<dbReference type="InterPro" id="IPR050473">
    <property type="entry name" value="A2M/Complement_sys"/>
</dbReference>
<keyword evidence="4" id="KW-1015">Disulfide bond</keyword>
<dbReference type="STRING" id="84645.A0A498MZG2"/>
<dbReference type="InterPro" id="IPR019742">
    <property type="entry name" value="MacrogloblnA2_CS"/>
</dbReference>
<evidence type="ECO:0000256" key="1">
    <source>
        <dbReference type="ARBA" id="ARBA00004613"/>
    </source>
</evidence>
<dbReference type="Gene3D" id="1.20.91.20">
    <property type="entry name" value="Anaphylotoxins (complement system)"/>
    <property type="match status" value="1"/>
</dbReference>
<dbReference type="Gene3D" id="2.60.40.690">
    <property type="entry name" value="Alpha-macroglobulin, receptor-binding domain"/>
    <property type="match status" value="2"/>
</dbReference>
<dbReference type="InterPro" id="IPR036595">
    <property type="entry name" value="A-macroglobulin_rcpt-bd_sf"/>
</dbReference>
<keyword evidence="3" id="KW-0882">Thioester bond</keyword>
<keyword evidence="2" id="KW-0964">Secreted</keyword>
<dbReference type="Gene3D" id="2.60.120.1540">
    <property type="match status" value="2"/>
</dbReference>
<keyword evidence="10" id="KW-1267">Proteomics identification</keyword>
<dbReference type="Gene3D" id="2.60.40.1930">
    <property type="match status" value="6"/>
</dbReference>
<dbReference type="FunFam" id="2.60.40.1940:FF:000001">
    <property type="entry name" value="Complement component C3"/>
    <property type="match status" value="2"/>
</dbReference>
<dbReference type="SMART" id="SM01359">
    <property type="entry name" value="A2M_N_2"/>
    <property type="match status" value="2"/>
</dbReference>
<dbReference type="Gene3D" id="1.20.50.70">
    <property type="match status" value="1"/>
</dbReference>
<dbReference type="SUPFAM" id="SSF48239">
    <property type="entry name" value="Terpenoid cyclases/Protein prenyltransferases"/>
    <property type="match status" value="3"/>
</dbReference>
<comment type="subcellular location">
    <subcellularLocation>
        <location evidence="1">Secreted</location>
    </subcellularLocation>
</comment>
<evidence type="ECO:0000259" key="7">
    <source>
        <dbReference type="PROSITE" id="PS50189"/>
    </source>
</evidence>
<dbReference type="PANTHER" id="PTHR11412:SF81">
    <property type="entry name" value="COMPLEMENT C3"/>
    <property type="match status" value="1"/>
</dbReference>
<dbReference type="InterPro" id="IPR018933">
    <property type="entry name" value="Netrin_module_non-TIMP"/>
</dbReference>
<dbReference type="Gene3D" id="2.20.130.20">
    <property type="match status" value="2"/>
</dbReference>
<dbReference type="GO" id="GO:0005615">
    <property type="term" value="C:extracellular space"/>
    <property type="evidence" value="ECO:0007669"/>
    <property type="project" value="InterPro"/>
</dbReference>
<dbReference type="Proteomes" id="UP000290572">
    <property type="component" value="Unassembled WGS sequence"/>
</dbReference>
<dbReference type="InterPro" id="IPR040839">
    <property type="entry name" value="MG4"/>
</dbReference>
<dbReference type="InterPro" id="IPR001134">
    <property type="entry name" value="Netrin_domain"/>
</dbReference>
<dbReference type="PROSITE" id="PS01178">
    <property type="entry name" value="ANAPHYLATOXIN_2"/>
    <property type="match status" value="1"/>
</dbReference>
<dbReference type="InterPro" id="IPR035815">
    <property type="entry name" value="NTR_complement_C3"/>
</dbReference>
<reference evidence="8 9" key="1">
    <citation type="submission" date="2018-03" db="EMBL/GenBank/DDBJ databases">
        <title>Draft genome sequence of Rohu Carp (Labeo rohita).</title>
        <authorList>
            <person name="Das P."/>
            <person name="Kushwaha B."/>
            <person name="Joshi C.G."/>
            <person name="Kumar D."/>
            <person name="Nagpure N.S."/>
            <person name="Sahoo L."/>
            <person name="Das S.P."/>
            <person name="Bit A."/>
            <person name="Patnaik S."/>
            <person name="Meher P.K."/>
            <person name="Jayasankar P."/>
            <person name="Koringa P.G."/>
            <person name="Patel N.V."/>
            <person name="Hinsu A.T."/>
            <person name="Kumar R."/>
            <person name="Pandey M."/>
            <person name="Agarwal S."/>
            <person name="Srivastava S."/>
            <person name="Singh M."/>
            <person name="Iquebal M.A."/>
            <person name="Jaiswal S."/>
            <person name="Angadi U.B."/>
            <person name="Kumar N."/>
            <person name="Raza M."/>
            <person name="Shah T.M."/>
            <person name="Rai A."/>
            <person name="Jena J.K."/>
        </authorList>
    </citation>
    <scope>NUCLEOTIDE SEQUENCE [LARGE SCALE GENOMIC DNA]</scope>
    <source>
        <strain evidence="8">DASCIFA01</strain>
        <tissue evidence="8">Testis</tissue>
    </source>
</reference>
<dbReference type="Pfam" id="PF17790">
    <property type="entry name" value="MG1"/>
    <property type="match status" value="2"/>
</dbReference>
<dbReference type="SMART" id="SM00104">
    <property type="entry name" value="ANATO"/>
    <property type="match status" value="1"/>
</dbReference>
<dbReference type="InterPro" id="IPR008993">
    <property type="entry name" value="TIMP-like_OB-fold"/>
</dbReference>
<dbReference type="PANTHER" id="PTHR11412">
    <property type="entry name" value="MACROGLOBULIN / COMPLEMENT"/>
    <property type="match status" value="1"/>
</dbReference>
<dbReference type="Pfam" id="PF17791">
    <property type="entry name" value="MG3"/>
    <property type="match status" value="2"/>
</dbReference>
<dbReference type="Gene3D" id="6.20.50.160">
    <property type="match status" value="2"/>
</dbReference>
<dbReference type="Pfam" id="PF07678">
    <property type="entry name" value="TED_complement"/>
    <property type="match status" value="3"/>
</dbReference>
<feature type="domain" description="NTR" evidence="7">
    <location>
        <begin position="1321"/>
        <end position="1452"/>
    </location>
</feature>
<dbReference type="InterPro" id="IPR041425">
    <property type="entry name" value="C3/4/5_MG1"/>
</dbReference>
<proteinExistence type="evidence at protein level"/>
<sequence>MHVNVVTLTAVVLFFPLLTLCDPLYVLSAPNLLRVGSFENVFVEAQDYTGGNLNARIIVKNHPKKNLEILSKSVALTADNNFQILTDIKIPDDQNFFSNDPLEKQYVYLQAQFPTVTLEKVVMVSFQSGYIFVQTDKPIYTPASTVLPSFEVTINPRKSFFYVNENSLTVDLSAKYLFGNKVKGTAFVVFGVMDNEKKISIAASLQRVKISDGEGEAELKRQMIKENFPDIQQLVGKSLYISATVLTESGSEMVEAHKKGIQIVTSPYTIHFKKTPHYFKPGMPFDVSVYVTNPDQTPAKNVEVEVNPGGVKGRTKANGIAKVTVNTPAKTSTLEITAKTKDPQLSDDQQALKKMTAQAYIPKGNNYLHIGIDAAELQIGDQMKVNLNLGNSAVTNQDFTYMILSKGQIVHADRFKMKGQSLVSLSLPVNKNMVPSFRFVAYYHVGSSEVVSDSVWVDMKDTCMGMLKVEVKDPTQYAPGDQISLKITGDPGAKVGLVAVDKGVYVLNDKNRLTQTKIWDVIEKHDTGCTAGSGKDSMGVFTDAGLVFESNSAGGTSTRTNIECPVLSKRKRRAQSLLQVTTTLGEEDDFDEDLGEVLVRTQFPESWLWEEIDLPACPPNQLCTETSTLRTGIYLKDSITTWQITAISLSKTLGMCVADPYEITVKKDFFIDLKMPYSAVRNEQLEIKAVVHNYINQRIKTVNIRFKTSEGICSSASKKQKGRITVSVGAMSSIAVPIIIIPMELKEQWIEVEAYSPNRNDAIKRNLKVVPEGVLTEVQQKVVEINPSEHPGGSQVVFMRSDIPRRKVPNTPANTVITVIGEEITRTVEQAINGHFMGQLIVQPSGCGEQNMIYMTLPLIATHYLDGTNQWEAVGMNRRNEAINHIRTGYQQELAFRKADGSYGAWISTPSSTWLTAYVAKVFAMASDLIVIEENVICSALNWLATNKQLADGTFREDAPVYHSEMVGDVRGKDADASLTAFILIAMQEGSKICAGNNLKNSMKKATDYLELRVHSLRSSYAVAMTSYALAHAGKLNKDILISHSTESKDGLFWQVPGQHHHSLEATGYAVLALVRQKDFERAGRAVRWLGQQQTRYGGYGTTQATIMVFQAVAEYRIQVKKTDINLNLELAVQERKEKTRIAFRSSNNLIARSDKFDITKSFNITAQGTGVAMLSVFSVYYALPEEKDYVCNMFDLSVQMVKQSEVSYDGASESYQIIIEYIFKDPLRVSTMSILDIGLLTGFKVDEHDLAKISNKEKERLVFRMHKINEVGMLQPAGITVYEYNAPDKRCAKFYHPYKKDGSLNRLCHQELCQCAEENCSLQKNEHIVEEKREDKACEREVEYVYKIRVSEMGFSLHADIYNMTIEQVLKEGSDPDVEGNMRSFLAHPFCRDFLKFEKGKTYLIMGQTTTLPRIGGKFVLSAPNLLRVGSSENVFVEAQDYSGGDLNVKIIVKNHPKKNLEILSKSVKLTTDNNFQILTDIKIFNCLLLLRFEVIGTISLMILMRSIQYRIFSMTSGLKPSEHAGISIEIMDPQGITTMKETIFPERGIRSGKYAVPQPASPGIWKVVTRFTNTPQKNYTADFEVKEYVLPTYEVTLSTSQSFFCVKDASLTVSIEARYLHGNNVNGHAFVVFGVMEDERKTSIPSSLQRVQILNGEGDAKLTKETILQTFPDINQLVGRSIYISVSVLTDTGSEMVEAQRKGIQIVMSPYTIHFQKTPQFFKPGMPFDLSVYITDPDKMPAENVEVQVNPGGVRGRTRANGIAKLTVNSQEGSSTLEITVQTKQPKLDEDQQAVRKMTAQAYKTKGGSKNYLHVGIGAAEFQIGEQMKVNLNLGQSPGVRDQDFTYMILSKGQIVQVDRFKWRGQSLVTLSLPVTKDMVPSFRFVSYYHVGSSEVVSDSVWVDVKDTCMGTLKVQVKEPRPIYEPGEVFSLQITGDPGAKVGLVAVDKAVHGLNQNRLTQTKIWDIIEKHDIGCTAGGGRDSMGVFADAGLMFESNTAGGTNTRTTGQYTGDLRKCCVDGMRDNKLGYTCERRATYIVDGHDCVQAFLHCCHDVESRSMEAGEEEMILARSEDSDYYESFDEITSRTQFPESWLWAEELLPVCPEKNKLCGTTTITRDRNYLKESITTWQIFAVSLSETHGICVADPYEIIVYKRFFIDLKVPYSAIRNEQLQIRAILHNYTNKKIRARLEFMETKHICSSASKKGTYLTEVEVESMSSRSVPHVMIPLELGNHWIEVKAAAYDSVYSDGVRKILKVVSEGVLTKVQEANVELNPAKIGGVQQVSVRGTKPDTQVPNTPANTYITVTSQEFSKLIEQAISGDFMGRFIVQPRGNGEENMIYTTLSVIATHYLDSTNQWETVGMERRNEAINHINTVGTFWRVPGAHQHSLEATGYALLALVKARDFQSAGAAVRWLRAQRTTYGDHGSTQASIIVFQAVAEYRMEAKKQDMNLNVELSVEGRKTHNKWTFTSSNKHVMRSDKVKLTQKFNITAHGNGLATLSVYSLYYALPEERENDCNAFDLSVQMKKEHDVSHPGAIESYLLMVETYFKSSERDAAMTVVDVGLLTGFKVDDNDLSKLSKGKEKYIERFEMEHSERGALTIFLNKVSNKERERIAFRMHKINEVGMLQPAGVTVYEYNAPDDRCVKFYHPHKKDGALNRLCHEDLCQCAEENCSLQKKHQIKESQRAFKACAPGVEYVYKTRMMGMELSLQADIYNMTIEQVLKEGTEADVEGKMRSFLAHPNCREFLDFQEGKTYLIMGQTTSLPNIGGRLRYNLGEETWIEYWPTQEEAQTQRYKDKHVGIAALADQLFNFGCTT</sequence>
<feature type="domain" description="Anaphylatoxin-like" evidence="6">
    <location>
        <begin position="2019"/>
        <end position="2054"/>
    </location>
</feature>
<dbReference type="SUPFAM" id="SSF49410">
    <property type="entry name" value="Alpha-macroglobulin receptor domain"/>
    <property type="match status" value="2"/>
</dbReference>
<dbReference type="FunFam" id="2.60.40.10:FF:000155">
    <property type="entry name" value="complement C3 isoform X1"/>
    <property type="match status" value="2"/>
</dbReference>
<dbReference type="Gene3D" id="2.60.40.10">
    <property type="entry name" value="Immunoglobulins"/>
    <property type="match status" value="4"/>
</dbReference>
<comment type="caution">
    <text evidence="8">The sequence shown here is derived from an EMBL/GenBank/DDBJ whole genome shotgun (WGS) entry which is preliminary data.</text>
</comment>
<dbReference type="FunFam" id="2.60.40.1930:FF:000009">
    <property type="entry name" value="Complement C3"/>
    <property type="match status" value="1"/>
</dbReference>
<dbReference type="PROSITE" id="PS00477">
    <property type="entry name" value="ALPHA_2_MACROGLOBULIN"/>
    <property type="match status" value="1"/>
</dbReference>
<dbReference type="SUPFAM" id="SSF50242">
    <property type="entry name" value="TIMP-like"/>
    <property type="match status" value="2"/>
</dbReference>
<dbReference type="FunFam" id="2.40.50.120:FF:000013">
    <property type="entry name" value="Complement C3"/>
    <property type="match status" value="1"/>
</dbReference>
<dbReference type="Pfam" id="PF01759">
    <property type="entry name" value="NTR"/>
    <property type="match status" value="2"/>
</dbReference>
<dbReference type="InterPro" id="IPR000020">
    <property type="entry name" value="Anaphylatoxin/fibulin"/>
</dbReference>
<dbReference type="PROSITE" id="PS01177">
    <property type="entry name" value="ANAPHYLATOXIN_1"/>
    <property type="match status" value="1"/>
</dbReference>
<dbReference type="InterPro" id="IPR047565">
    <property type="entry name" value="Alpha-macroglob_thiol-ester_cl"/>
</dbReference>
<feature type="signal peptide" evidence="5">
    <location>
        <begin position="1"/>
        <end position="21"/>
    </location>
</feature>
<dbReference type="Gene3D" id="2.60.40.1940">
    <property type="match status" value="2"/>
</dbReference>
<keyword evidence="9" id="KW-1185">Reference proteome</keyword>
<dbReference type="InterPro" id="IPR018081">
    <property type="entry name" value="Anaphylatoxin_comp_syst"/>
</dbReference>
<dbReference type="SUPFAM" id="SSF47686">
    <property type="entry name" value="Anaphylotoxins (complement system)"/>
    <property type="match status" value="1"/>
</dbReference>
<dbReference type="CDD" id="cd02896">
    <property type="entry name" value="complement_C3_C4_C5"/>
    <property type="match status" value="1"/>
</dbReference>
<dbReference type="Pfam" id="PF07703">
    <property type="entry name" value="A2M_BRD"/>
    <property type="match status" value="2"/>
</dbReference>
<dbReference type="Pfam" id="PF07677">
    <property type="entry name" value="A2M_recep"/>
    <property type="match status" value="2"/>
</dbReference>
<evidence type="ECO:0007829" key="10">
    <source>
        <dbReference type="PeptideAtlas" id="A0A498MZG2"/>
    </source>
</evidence>
<evidence type="ECO:0000256" key="4">
    <source>
        <dbReference type="ARBA" id="ARBA00023157"/>
    </source>
</evidence>
<gene>
    <name evidence="8" type="ORF">ROHU_021248</name>
</gene>
<feature type="domain" description="NTR" evidence="7">
    <location>
        <begin position="2678"/>
        <end position="2820"/>
    </location>
</feature>
<dbReference type="Pfam" id="PF00207">
    <property type="entry name" value="A2M"/>
    <property type="match status" value="2"/>
</dbReference>
<dbReference type="EMBL" id="QBIY01012274">
    <property type="protein sequence ID" value="RXN25901.1"/>
    <property type="molecule type" value="Genomic_DNA"/>
</dbReference>
<dbReference type="SMART" id="SM00643">
    <property type="entry name" value="C345C"/>
    <property type="match status" value="2"/>
</dbReference>
<dbReference type="FunFam" id="2.60.40.10:FF:001013">
    <property type="entry name" value="Complement C3"/>
    <property type="match status" value="2"/>
</dbReference>
<dbReference type="InterPro" id="IPR001599">
    <property type="entry name" value="Macroglobln_a2"/>
</dbReference>
<dbReference type="CDD" id="cd00017">
    <property type="entry name" value="ANATO"/>
    <property type="match status" value="1"/>
</dbReference>
<dbReference type="CDD" id="cd03583">
    <property type="entry name" value="NTR_complement_C3"/>
    <property type="match status" value="1"/>
</dbReference>
<dbReference type="InterPro" id="IPR009048">
    <property type="entry name" value="A-macroglobulin_rcpt-bd"/>
</dbReference>
<dbReference type="Gene3D" id="2.40.50.120">
    <property type="match status" value="2"/>
</dbReference>
<evidence type="ECO:0000256" key="2">
    <source>
        <dbReference type="ARBA" id="ARBA00022525"/>
    </source>
</evidence>
<dbReference type="SMART" id="SM01360">
    <property type="entry name" value="A2M"/>
    <property type="match status" value="2"/>
</dbReference>
<dbReference type="SMART" id="SM01419">
    <property type="entry name" value="Thiol-ester_cl"/>
    <property type="match status" value="2"/>
</dbReference>
<dbReference type="InterPro" id="IPR011625">
    <property type="entry name" value="A2M_N_BRD"/>
</dbReference>
<dbReference type="Gene3D" id="1.50.10.20">
    <property type="match status" value="3"/>
</dbReference>
<dbReference type="PROSITE" id="PS50189">
    <property type="entry name" value="NTR"/>
    <property type="match status" value="2"/>
</dbReference>
<accession>A0A498MZG2</accession>
<dbReference type="InterPro" id="IPR041555">
    <property type="entry name" value="MG3"/>
</dbReference>
<evidence type="ECO:0000313" key="8">
    <source>
        <dbReference type="EMBL" id="RXN25901.1"/>
    </source>
</evidence>
<dbReference type="Pfam" id="PF01821">
    <property type="entry name" value="ANATO"/>
    <property type="match status" value="1"/>
</dbReference>
<dbReference type="InterPro" id="IPR013783">
    <property type="entry name" value="Ig-like_fold"/>
</dbReference>
<dbReference type="Pfam" id="PF17789">
    <property type="entry name" value="MG4"/>
    <property type="match status" value="2"/>
</dbReference>
<evidence type="ECO:0000313" key="9">
    <source>
        <dbReference type="Proteomes" id="UP000290572"/>
    </source>
</evidence>
<dbReference type="SMART" id="SM01361">
    <property type="entry name" value="A2M_recep"/>
    <property type="match status" value="2"/>
</dbReference>
<dbReference type="FunFam" id="2.60.40.1930:FF:000008">
    <property type="entry name" value="Complement C3"/>
    <property type="match status" value="2"/>
</dbReference>
<keyword evidence="5" id="KW-0732">Signal</keyword>
<dbReference type="InterPro" id="IPR011626">
    <property type="entry name" value="Alpha-macroglobulin_TED"/>
</dbReference>
<name>A0A498MZG2_LABRO</name>
<protein>
    <submittedName>
        <fullName evidence="8">Complement C3-like protein</fullName>
    </submittedName>
</protein>
<dbReference type="FunFam" id="6.20.50.160:FF:000003">
    <property type="entry name" value="Complement C3"/>
    <property type="match status" value="1"/>
</dbReference>
<dbReference type="GO" id="GO:0004866">
    <property type="term" value="F:endopeptidase inhibitor activity"/>
    <property type="evidence" value="ECO:0007669"/>
    <property type="project" value="InterPro"/>
</dbReference>
<dbReference type="InterPro" id="IPR008930">
    <property type="entry name" value="Terpenoid_cyclase/PrenylTrfase"/>
</dbReference>
<evidence type="ECO:0000259" key="6">
    <source>
        <dbReference type="PROSITE" id="PS01178"/>
    </source>
</evidence>
<evidence type="ECO:0000256" key="5">
    <source>
        <dbReference type="SAM" id="SignalP"/>
    </source>
</evidence>